<keyword evidence="1" id="KW-0732">Signal</keyword>
<evidence type="ECO:0000313" key="2">
    <source>
        <dbReference type="EMBL" id="MDQ8934260.1"/>
    </source>
</evidence>
<dbReference type="EMBL" id="JAVIDL010000001">
    <property type="protein sequence ID" value="MDQ8934260.1"/>
    <property type="molecule type" value="Genomic_DNA"/>
</dbReference>
<gene>
    <name evidence="2" type="ORF">RFH47_00655</name>
</gene>
<evidence type="ECO:0000313" key="3">
    <source>
        <dbReference type="Proteomes" id="UP001243844"/>
    </source>
</evidence>
<dbReference type="AlphaFoldDB" id="A0AAW8J4V0"/>
<name>A0AAW8J4V0_9GAMM</name>
<comment type="caution">
    <text evidence="2">The sequence shown here is derived from an EMBL/GenBank/DDBJ whole genome shotgun (WGS) entry which is preliminary data.</text>
</comment>
<accession>A0AAW8J4V0</accession>
<feature type="chain" id="PRO_5043779248" description="Lipoprotein" evidence="1">
    <location>
        <begin position="21"/>
        <end position="135"/>
    </location>
</feature>
<organism evidence="2 3">
    <name type="scientific">Acinetobacter rudis</name>
    <dbReference type="NCBI Taxonomy" id="632955"/>
    <lineage>
        <taxon>Bacteria</taxon>
        <taxon>Pseudomonadati</taxon>
        <taxon>Pseudomonadota</taxon>
        <taxon>Gammaproteobacteria</taxon>
        <taxon>Moraxellales</taxon>
        <taxon>Moraxellaceae</taxon>
        <taxon>Acinetobacter</taxon>
    </lineage>
</organism>
<evidence type="ECO:0000256" key="1">
    <source>
        <dbReference type="SAM" id="SignalP"/>
    </source>
</evidence>
<protein>
    <recommendedName>
        <fullName evidence="4">Lipoprotein</fullName>
    </recommendedName>
</protein>
<dbReference type="RefSeq" id="WP_308974753.1">
    <property type="nucleotide sequence ID" value="NZ_JAVIDL010000001.1"/>
</dbReference>
<dbReference type="PROSITE" id="PS51257">
    <property type="entry name" value="PROKAR_LIPOPROTEIN"/>
    <property type="match status" value="1"/>
</dbReference>
<reference evidence="2" key="1">
    <citation type="submission" date="2023-08" db="EMBL/GenBank/DDBJ databases">
        <title>Emergence of clinically-relevant ST2 carbapenem-resistant Acinetobacter baumannii strains in hospital sewages in Zhejiang, East of China.</title>
        <authorList>
            <person name="Kaichao C."/>
            <person name="Zhang R."/>
        </authorList>
    </citation>
    <scope>NUCLEOTIDE SEQUENCE</scope>
    <source>
        <strain evidence="2">M-RB-37</strain>
    </source>
</reference>
<evidence type="ECO:0008006" key="4">
    <source>
        <dbReference type="Google" id="ProtNLM"/>
    </source>
</evidence>
<proteinExistence type="predicted"/>
<sequence>MKIAYLCLISSLLMACQPTAIHQANQQQSYVCKSLIEGFLKTQSLGQYELRSIQPDLTETAVERTYTYNTNSDITMRLNTPTQPWLAFQCNQQNNHYSVQLIDTRSKERLPLLSLDLPETKLMRGMTAFKIEPSE</sequence>
<dbReference type="Proteomes" id="UP001243844">
    <property type="component" value="Unassembled WGS sequence"/>
</dbReference>
<feature type="signal peptide" evidence="1">
    <location>
        <begin position="1"/>
        <end position="20"/>
    </location>
</feature>